<dbReference type="OrthoDB" id="6161812at2759"/>
<evidence type="ECO:0000259" key="3">
    <source>
        <dbReference type="Pfam" id="PF26082"/>
    </source>
</evidence>
<protein>
    <submittedName>
        <fullName evidence="4">Uncharacterized protein</fullName>
    </submittedName>
</protein>
<dbReference type="InterPro" id="IPR027417">
    <property type="entry name" value="P-loop_NTPase"/>
</dbReference>
<dbReference type="InterPro" id="IPR058925">
    <property type="entry name" value="zf-C2H2_AcuF"/>
</dbReference>
<organism evidence="4 5">
    <name type="scientific">Lophiotrema nucula</name>
    <dbReference type="NCBI Taxonomy" id="690887"/>
    <lineage>
        <taxon>Eukaryota</taxon>
        <taxon>Fungi</taxon>
        <taxon>Dikarya</taxon>
        <taxon>Ascomycota</taxon>
        <taxon>Pezizomycotina</taxon>
        <taxon>Dothideomycetes</taxon>
        <taxon>Pleosporomycetidae</taxon>
        <taxon>Pleosporales</taxon>
        <taxon>Lophiotremataceae</taxon>
        <taxon>Lophiotrema</taxon>
    </lineage>
</organism>
<dbReference type="EMBL" id="ML977323">
    <property type="protein sequence ID" value="KAF2115388.1"/>
    <property type="molecule type" value="Genomic_DNA"/>
</dbReference>
<dbReference type="SMART" id="SM00028">
    <property type="entry name" value="TPR"/>
    <property type="match status" value="4"/>
</dbReference>
<accession>A0A6A5ZAG0</accession>
<dbReference type="SUPFAM" id="SSF52540">
    <property type="entry name" value="P-loop containing nucleoside triphosphate hydrolases"/>
    <property type="match status" value="1"/>
</dbReference>
<evidence type="ECO:0000259" key="2">
    <source>
        <dbReference type="Pfam" id="PF25000"/>
    </source>
</evidence>
<dbReference type="Pfam" id="PF26082">
    <property type="entry name" value="zf-C2H2_AcuF"/>
    <property type="match status" value="1"/>
</dbReference>
<evidence type="ECO:0000313" key="4">
    <source>
        <dbReference type="EMBL" id="KAF2115388.1"/>
    </source>
</evidence>
<gene>
    <name evidence="4" type="ORF">BDV96DRAFT_687329</name>
</gene>
<dbReference type="InterPro" id="IPR019734">
    <property type="entry name" value="TPR_rpt"/>
</dbReference>
<dbReference type="Gene3D" id="3.40.50.300">
    <property type="entry name" value="P-loop containing nucleotide triphosphate hydrolases"/>
    <property type="match status" value="1"/>
</dbReference>
<dbReference type="InterPro" id="IPR002182">
    <property type="entry name" value="NB-ARC"/>
</dbReference>
<name>A0A6A5ZAG0_9PLEO</name>
<sequence>MNSQDIRSQAKECLANFVALLELRDDLDLVTESGSSTLHATMIEDQCARFKMWAGNIGALADGRASLDHRLRESEETKELMVEFLSTLSELLSTSVDIVKPGGLTNTPGRKATSTAGTEDLMSDTYESSTQSSVSAFQGTDTDSVQDEVFMPVSTFHMRLQGIERTIDRLYRLSFMIRQPSVAGQNVKADRFVLVDEEGNDIGKTFVLNFALPLVNHRFTNASSTLRTKLAEGIALRRKRFLYRQRHQMKLKVASTTNTMDKASDNGPTIQIEPTVRAAEDNSNGRYALPVDANFQMRDRPAPSQTSASAITKRILPLSTALEDQKSNHSSTFTNVSVSSVPLEIPPPPKCSPGTKEFECPYCCLMLPLREAKPRRWRRHILEDLEPYTCVFEECSHDNTLFKDRASWKLHLQAHRTRWVCTSQVHPGAQSFSSEHAYQTHMRMGHKGRFTEAQLPLLIKRSRVPASATFQRCPLCALVPDDHASSGEFASNPEQTEKARSDHITRHLAAHLEALAVKALPWQDVDDDESEVSSRTKKTDHITARSAESPIFVESPDVSLQFPQEEEELDLPPLEGEGITPPPDSSYEQDWWFIERSPYSGHARDEILQPLLRRLFLDTTSHRASLGPKLPVNLAPVSEDKSFFGRMIALDAIQQSLCSEETAHPNSNKPISFPRCFTLHGPGGMGKTQIAARFVSQHKSEFDAVLWVHAENSSKIAQDYREIAVSLGLVDGDSMDAMDLEYTRDIVKRWLVNPQKHVAIQGDPHPEMANWLLIFDGVENGDVLNDFWPYNGPGSVLVTSRSPYSWSTSLELKPWDVRNAAEYLFRLTGRQSSIEEKAAATAIANRLGGLPLALSQMGGIIMHQNLSFAQFLQKLEKQGPQDFLDWRLSDASEYSVASIWALDLLEHGKTLLDVLSLLDSDAIPEALFTLPASDRDSSRVRQLKADYSAARTELLTRSLITENRREGTIFVHKLVQEVSRSRMRQYDVRHNFLMCANLLCGKWPFELLGWRQYNARWAECEQLLPHVMKLKDLFPSIAPSYDSFEEYEFAKLLVDVGRYIYERGGFTDAVLFNNMAQLICESLKLRMLEAMEIPKGTTVALDHINYSLVEITYNRGCISQEVNEPVEALTHHILFNKLMIKECKDSGTEDIRLGISWNELGSGYMLNGNWKKGEECYLQAIAEMRKLTHFTPTHISLPLANLGLSYWLQGDFARSISVLDEGLGAREEEFGHDDRVSFITGRFLCALGNVKSNVEYHKRALEHYKSTLGIRHRRTADLFTKVAEHGIILGQFEIAITLLDDALEGYSSSPTFMPEKTRAVWMRHKALKGVGRLHEAQNELLKCFQMYSRLERERPYLNLEAKKKPDEIDDPAIDRLIPFWSK</sequence>
<evidence type="ECO:0000259" key="1">
    <source>
        <dbReference type="Pfam" id="PF00931"/>
    </source>
</evidence>
<dbReference type="SUPFAM" id="SSF48452">
    <property type="entry name" value="TPR-like"/>
    <property type="match status" value="1"/>
</dbReference>
<feature type="domain" description="DUF7779" evidence="2">
    <location>
        <begin position="900"/>
        <end position="985"/>
    </location>
</feature>
<proteinExistence type="predicted"/>
<feature type="domain" description="NB-ARC" evidence="1">
    <location>
        <begin position="676"/>
        <end position="748"/>
    </location>
</feature>
<dbReference type="InterPro" id="IPR056681">
    <property type="entry name" value="DUF7779"/>
</dbReference>
<dbReference type="PANTHER" id="PTHR35391">
    <property type="entry name" value="C2H2-TYPE DOMAIN-CONTAINING PROTEIN-RELATED"/>
    <property type="match status" value="1"/>
</dbReference>
<dbReference type="Proteomes" id="UP000799770">
    <property type="component" value="Unassembled WGS sequence"/>
</dbReference>
<keyword evidence="5" id="KW-1185">Reference proteome</keyword>
<feature type="domain" description="Oxidoreductase acuF-like C2H2 type zinc-finger" evidence="3">
    <location>
        <begin position="356"/>
        <end position="385"/>
    </location>
</feature>
<reference evidence="4" key="1">
    <citation type="journal article" date="2020" name="Stud. Mycol.">
        <title>101 Dothideomycetes genomes: a test case for predicting lifestyles and emergence of pathogens.</title>
        <authorList>
            <person name="Haridas S."/>
            <person name="Albert R."/>
            <person name="Binder M."/>
            <person name="Bloem J."/>
            <person name="Labutti K."/>
            <person name="Salamov A."/>
            <person name="Andreopoulos B."/>
            <person name="Baker S."/>
            <person name="Barry K."/>
            <person name="Bills G."/>
            <person name="Bluhm B."/>
            <person name="Cannon C."/>
            <person name="Castanera R."/>
            <person name="Culley D."/>
            <person name="Daum C."/>
            <person name="Ezra D."/>
            <person name="Gonzalez J."/>
            <person name="Henrissat B."/>
            <person name="Kuo A."/>
            <person name="Liang C."/>
            <person name="Lipzen A."/>
            <person name="Lutzoni F."/>
            <person name="Magnuson J."/>
            <person name="Mondo S."/>
            <person name="Nolan M."/>
            <person name="Ohm R."/>
            <person name="Pangilinan J."/>
            <person name="Park H.-J."/>
            <person name="Ramirez L."/>
            <person name="Alfaro M."/>
            <person name="Sun H."/>
            <person name="Tritt A."/>
            <person name="Yoshinaga Y."/>
            <person name="Zwiers L.-H."/>
            <person name="Turgeon B."/>
            <person name="Goodwin S."/>
            <person name="Spatafora J."/>
            <person name="Crous P."/>
            <person name="Grigoriev I."/>
        </authorList>
    </citation>
    <scope>NUCLEOTIDE SEQUENCE</scope>
    <source>
        <strain evidence="4">CBS 627.86</strain>
    </source>
</reference>
<dbReference type="GO" id="GO:0043531">
    <property type="term" value="F:ADP binding"/>
    <property type="evidence" value="ECO:0007669"/>
    <property type="project" value="InterPro"/>
</dbReference>
<dbReference type="PANTHER" id="PTHR35391:SF7">
    <property type="entry name" value="C2H2-TYPE DOMAIN-CONTAINING PROTEIN"/>
    <property type="match status" value="1"/>
</dbReference>
<evidence type="ECO:0000313" key="5">
    <source>
        <dbReference type="Proteomes" id="UP000799770"/>
    </source>
</evidence>
<dbReference type="Pfam" id="PF25000">
    <property type="entry name" value="DUF7779"/>
    <property type="match status" value="1"/>
</dbReference>
<dbReference type="Gene3D" id="1.25.40.10">
    <property type="entry name" value="Tetratricopeptide repeat domain"/>
    <property type="match status" value="1"/>
</dbReference>
<dbReference type="InterPro" id="IPR011990">
    <property type="entry name" value="TPR-like_helical_dom_sf"/>
</dbReference>
<dbReference type="Pfam" id="PF00931">
    <property type="entry name" value="NB-ARC"/>
    <property type="match status" value="1"/>
</dbReference>